<sequence>MWCRAAGLGFASIENMIYISEGAEAAIQSGDGVLGAVVLSTFARSMAGPGHVIWSAIAGFYLGMAKFNPDNYGPLVVKGLLIAALLHGSYDFVAIAIVPILASVFGPVVNLLTYLSILVFHLVVLVYLVRLIRSHRPSVVTETPEREVGQSL</sequence>
<dbReference type="PANTHER" id="PTHR36844">
    <property type="entry name" value="PROTEASE PRSW"/>
    <property type="match status" value="1"/>
</dbReference>
<dbReference type="InterPro" id="IPR026898">
    <property type="entry name" value="PrsW"/>
</dbReference>
<evidence type="ECO:0000313" key="2">
    <source>
        <dbReference type="EMBL" id="MWG35161.1"/>
    </source>
</evidence>
<dbReference type="Proteomes" id="UP000451471">
    <property type="component" value="Unassembled WGS sequence"/>
</dbReference>
<evidence type="ECO:0000313" key="3">
    <source>
        <dbReference type="Proteomes" id="UP000451471"/>
    </source>
</evidence>
<protein>
    <submittedName>
        <fullName evidence="2">PrsW family intramembrane metalloprotease</fullName>
    </submittedName>
</protein>
<dbReference type="Pfam" id="PF13367">
    <property type="entry name" value="PrsW-protease"/>
    <property type="match status" value="1"/>
</dbReference>
<gene>
    <name evidence="2" type="ORF">GQS65_11795</name>
</gene>
<keyword evidence="2" id="KW-0645">Protease</keyword>
<comment type="caution">
    <text evidence="2">The sequence shown here is derived from an EMBL/GenBank/DDBJ whole genome shotgun (WGS) entry which is preliminary data.</text>
</comment>
<dbReference type="PANTHER" id="PTHR36844:SF1">
    <property type="entry name" value="PROTEASE PRSW"/>
    <property type="match status" value="1"/>
</dbReference>
<accession>A0A6B0GMK8</accession>
<keyword evidence="1" id="KW-1133">Transmembrane helix</keyword>
<keyword evidence="3" id="KW-1185">Reference proteome</keyword>
<name>A0A6B0GMK8_9EURY</name>
<feature type="transmembrane region" description="Helical" evidence="1">
    <location>
        <begin position="79"/>
        <end position="105"/>
    </location>
</feature>
<keyword evidence="2" id="KW-0482">Metalloprotease</keyword>
<feature type="transmembrane region" description="Helical" evidence="1">
    <location>
        <begin position="49"/>
        <end position="67"/>
    </location>
</feature>
<keyword evidence="2" id="KW-0378">Hydrolase</keyword>
<evidence type="ECO:0000256" key="1">
    <source>
        <dbReference type="SAM" id="Phobius"/>
    </source>
</evidence>
<feature type="transmembrane region" description="Helical" evidence="1">
    <location>
        <begin position="111"/>
        <end position="129"/>
    </location>
</feature>
<dbReference type="AlphaFoldDB" id="A0A6B0GMK8"/>
<dbReference type="GO" id="GO:0006508">
    <property type="term" value="P:proteolysis"/>
    <property type="evidence" value="ECO:0007669"/>
    <property type="project" value="UniProtKB-KW"/>
</dbReference>
<reference evidence="2 3" key="1">
    <citation type="submission" date="2019-12" db="EMBL/GenBank/DDBJ databases">
        <title>Halocatena pleomorpha gen. nov. sp. nov., an extremely halophilic archaeon of family Halobacteriaceae isolated from saltpan soil.</title>
        <authorList>
            <person name="Pal Y."/>
            <person name="Verma A."/>
            <person name="Krishnamurthi S."/>
            <person name="Kumar P."/>
        </authorList>
    </citation>
    <scope>NUCLEOTIDE SEQUENCE [LARGE SCALE GENOMIC DNA]</scope>
    <source>
        <strain evidence="2 3">JCM 16495</strain>
    </source>
</reference>
<organism evidence="2 3">
    <name type="scientific">Halomarina oriensis</name>
    <dbReference type="NCBI Taxonomy" id="671145"/>
    <lineage>
        <taxon>Archaea</taxon>
        <taxon>Methanobacteriati</taxon>
        <taxon>Methanobacteriota</taxon>
        <taxon>Stenosarchaea group</taxon>
        <taxon>Halobacteria</taxon>
        <taxon>Halobacteriales</taxon>
        <taxon>Natronomonadaceae</taxon>
        <taxon>Halomarina</taxon>
    </lineage>
</organism>
<dbReference type="GO" id="GO:0008237">
    <property type="term" value="F:metallopeptidase activity"/>
    <property type="evidence" value="ECO:0007669"/>
    <property type="project" value="UniProtKB-KW"/>
</dbReference>
<keyword evidence="1" id="KW-0812">Transmembrane</keyword>
<proteinExistence type="predicted"/>
<keyword evidence="1" id="KW-0472">Membrane</keyword>
<dbReference type="EMBL" id="WSZK01000017">
    <property type="protein sequence ID" value="MWG35161.1"/>
    <property type="molecule type" value="Genomic_DNA"/>
</dbReference>